<feature type="transmembrane region" description="Helical" evidence="6">
    <location>
        <begin position="152"/>
        <end position="172"/>
    </location>
</feature>
<dbReference type="InterPro" id="IPR005467">
    <property type="entry name" value="His_kinase_dom"/>
</dbReference>
<feature type="modified residue" description="4-aspartylphosphate" evidence="4">
    <location>
        <position position="704"/>
    </location>
</feature>
<dbReference type="SUPFAM" id="SSF52172">
    <property type="entry name" value="CheY-like"/>
    <property type="match status" value="1"/>
</dbReference>
<evidence type="ECO:0000259" key="8">
    <source>
        <dbReference type="PROSITE" id="PS50110"/>
    </source>
</evidence>
<dbReference type="Gene3D" id="3.30.565.10">
    <property type="entry name" value="Histidine kinase-like ATPase, C-terminal domain"/>
    <property type="match status" value="1"/>
</dbReference>
<keyword evidence="3 4" id="KW-0597">Phosphoprotein</keyword>
<dbReference type="CDD" id="cd00156">
    <property type="entry name" value="REC"/>
    <property type="match status" value="1"/>
</dbReference>
<evidence type="ECO:0000256" key="3">
    <source>
        <dbReference type="ARBA" id="ARBA00022553"/>
    </source>
</evidence>
<organism evidence="9 10">
    <name type="scientific">Palleronia caenipelagi</name>
    <dbReference type="NCBI Taxonomy" id="2489174"/>
    <lineage>
        <taxon>Bacteria</taxon>
        <taxon>Pseudomonadati</taxon>
        <taxon>Pseudomonadota</taxon>
        <taxon>Alphaproteobacteria</taxon>
        <taxon>Rhodobacterales</taxon>
        <taxon>Roseobacteraceae</taxon>
        <taxon>Palleronia</taxon>
    </lineage>
</organism>
<protein>
    <recommendedName>
        <fullName evidence="2">histidine kinase</fullName>
        <ecNumber evidence="2">2.7.13.3</ecNumber>
    </recommendedName>
</protein>
<proteinExistence type="predicted"/>
<keyword evidence="6" id="KW-0472">Membrane</keyword>
<dbReference type="EMBL" id="VFSV01000087">
    <property type="protein sequence ID" value="TRD14139.1"/>
    <property type="molecule type" value="Genomic_DNA"/>
</dbReference>
<evidence type="ECO:0000256" key="2">
    <source>
        <dbReference type="ARBA" id="ARBA00012438"/>
    </source>
</evidence>
<dbReference type="InterPro" id="IPR001789">
    <property type="entry name" value="Sig_transdc_resp-reg_receiver"/>
</dbReference>
<evidence type="ECO:0000256" key="6">
    <source>
        <dbReference type="SAM" id="Phobius"/>
    </source>
</evidence>
<gene>
    <name evidence="9" type="ORF">FEV53_19455</name>
</gene>
<dbReference type="GO" id="GO:0000155">
    <property type="term" value="F:phosphorelay sensor kinase activity"/>
    <property type="evidence" value="ECO:0007669"/>
    <property type="project" value="InterPro"/>
</dbReference>
<dbReference type="Gene3D" id="1.10.287.130">
    <property type="match status" value="1"/>
</dbReference>
<feature type="domain" description="Histidine kinase" evidence="7">
    <location>
        <begin position="406"/>
        <end position="631"/>
    </location>
</feature>
<dbReference type="InterPro" id="IPR036097">
    <property type="entry name" value="HisK_dim/P_sf"/>
</dbReference>
<keyword evidence="10" id="KW-1185">Reference proteome</keyword>
<dbReference type="AlphaFoldDB" id="A0A547PJ36"/>
<dbReference type="SUPFAM" id="SSF47384">
    <property type="entry name" value="Homodimeric domain of signal transducing histidine kinase"/>
    <property type="match status" value="1"/>
</dbReference>
<dbReference type="Pfam" id="PF00072">
    <property type="entry name" value="Response_reg"/>
    <property type="match status" value="1"/>
</dbReference>
<dbReference type="OrthoDB" id="9796100at2"/>
<dbReference type="SMART" id="SM00388">
    <property type="entry name" value="HisKA"/>
    <property type="match status" value="1"/>
</dbReference>
<feature type="transmembrane region" description="Helical" evidence="6">
    <location>
        <begin position="20"/>
        <end position="40"/>
    </location>
</feature>
<evidence type="ECO:0000256" key="5">
    <source>
        <dbReference type="SAM" id="Coils"/>
    </source>
</evidence>
<evidence type="ECO:0000256" key="4">
    <source>
        <dbReference type="PROSITE-ProRule" id="PRU00169"/>
    </source>
</evidence>
<dbReference type="Gene3D" id="3.40.50.2300">
    <property type="match status" value="1"/>
</dbReference>
<keyword evidence="6" id="KW-0812">Transmembrane</keyword>
<dbReference type="InterPro" id="IPR036890">
    <property type="entry name" value="HATPase_C_sf"/>
</dbReference>
<dbReference type="Pfam" id="PF02518">
    <property type="entry name" value="HATPase_c"/>
    <property type="match status" value="1"/>
</dbReference>
<evidence type="ECO:0000313" key="10">
    <source>
        <dbReference type="Proteomes" id="UP000318590"/>
    </source>
</evidence>
<dbReference type="InterPro" id="IPR003661">
    <property type="entry name" value="HisK_dim/P_dom"/>
</dbReference>
<comment type="catalytic activity">
    <reaction evidence="1">
        <text>ATP + protein L-histidine = ADP + protein N-phospho-L-histidine.</text>
        <dbReference type="EC" id="2.7.13.3"/>
    </reaction>
</comment>
<comment type="caution">
    <text evidence="9">The sequence shown here is derived from an EMBL/GenBank/DDBJ whole genome shotgun (WGS) entry which is preliminary data.</text>
</comment>
<dbReference type="PROSITE" id="PS50109">
    <property type="entry name" value="HIS_KIN"/>
    <property type="match status" value="1"/>
</dbReference>
<dbReference type="InterPro" id="IPR011006">
    <property type="entry name" value="CheY-like_superfamily"/>
</dbReference>
<dbReference type="RefSeq" id="WP_142836319.1">
    <property type="nucleotide sequence ID" value="NZ_VFSV01000087.1"/>
</dbReference>
<name>A0A547PJ36_9RHOB</name>
<sequence length="770" mass="85381">MLLSRARKILNFSAESWFVLRNVALLAVVLTLVVSALQIFNMSQLYSAQQRNLQHLQTEFLKMISYDLGRYNLGSLELDVKVLTRLETFRSARIVDRFGNELYNVHSDTPPRYPPLEIDKVLYGTDGEYAGQAKIVLDAPSLMHEAKRTLSLGLLVFALTFAPVALLFARFMRTYVTNPLSDLQQACGTSMVEGDHVPVTGKFSGHFASFIHAFNEMQCEKKTRDEQNRLLVKKLNQKQSELQVLNQELVETASARAKEALRRRIESEALDNVLSEADITLKIVQNGTLFERSRFGAPCPEQCLEVMSLPDFSLLRVRDAIEHAKCQIVAQAITRETAEDSSEEAEQGYDLTVSSIRTGRFWVVSRVPLHNDAEALIVRDITSLTNAEIQLRQAQKMDALGVLASGVAHDFNNVLTIIFAALENIRQSAPLDVHHDVDIAIGASERAARVVRQLLKYSSITPSNQDVISPAEKLDEIAPLLRATLGPGISCQINVETRQSVTCDSELIDGAVLNLATNAAHAMKGEGHIDITLRGARLDEIREVCALHANNSMSSQDEFVVLAISDNGDGVAPELVDRIFEPFFTTKSRGAGTGLGLAMVFGMCGRAGGALLYEKNEPRGAIFKLILPKAHEERSQRSKKIEDQKLPLDGHRLLIIDDEELILDVQERLFSGAGAQVLTCSNKIDFLDLVITGRINDQTAVLSDYTMSGWNGSDVSRVLAEHKIDVDFFIVTGNPEMIDRELMAGHYGIIQKPFSLSDIVEALFFKSCIR</sequence>
<keyword evidence="6" id="KW-1133">Transmembrane helix</keyword>
<dbReference type="Proteomes" id="UP000318590">
    <property type="component" value="Unassembled WGS sequence"/>
</dbReference>
<dbReference type="PANTHER" id="PTHR43065">
    <property type="entry name" value="SENSOR HISTIDINE KINASE"/>
    <property type="match status" value="1"/>
</dbReference>
<dbReference type="SMART" id="SM00448">
    <property type="entry name" value="REC"/>
    <property type="match status" value="1"/>
</dbReference>
<dbReference type="InterPro" id="IPR003594">
    <property type="entry name" value="HATPase_dom"/>
</dbReference>
<dbReference type="PANTHER" id="PTHR43065:SF49">
    <property type="entry name" value="HISTIDINE KINASE"/>
    <property type="match status" value="1"/>
</dbReference>
<evidence type="ECO:0000256" key="1">
    <source>
        <dbReference type="ARBA" id="ARBA00000085"/>
    </source>
</evidence>
<dbReference type="PRINTS" id="PR00344">
    <property type="entry name" value="BCTRLSENSOR"/>
</dbReference>
<dbReference type="InterPro" id="IPR004358">
    <property type="entry name" value="Sig_transdc_His_kin-like_C"/>
</dbReference>
<dbReference type="EC" id="2.7.13.3" evidence="2"/>
<accession>A0A547PJ36</accession>
<feature type="domain" description="Response regulatory" evidence="8">
    <location>
        <begin position="652"/>
        <end position="767"/>
    </location>
</feature>
<dbReference type="SMART" id="SM00387">
    <property type="entry name" value="HATPase_c"/>
    <property type="match status" value="1"/>
</dbReference>
<feature type="coiled-coil region" evidence="5">
    <location>
        <begin position="228"/>
        <end position="255"/>
    </location>
</feature>
<dbReference type="SUPFAM" id="SSF55874">
    <property type="entry name" value="ATPase domain of HSP90 chaperone/DNA topoisomerase II/histidine kinase"/>
    <property type="match status" value="1"/>
</dbReference>
<evidence type="ECO:0000259" key="7">
    <source>
        <dbReference type="PROSITE" id="PS50109"/>
    </source>
</evidence>
<evidence type="ECO:0000313" key="9">
    <source>
        <dbReference type="EMBL" id="TRD14139.1"/>
    </source>
</evidence>
<reference evidence="9 10" key="1">
    <citation type="submission" date="2019-06" db="EMBL/GenBank/DDBJ databases">
        <title>Paenimaribius caenipelagi gen. nov., sp. nov., isolated from a tidal flat.</title>
        <authorList>
            <person name="Yoon J.-H."/>
        </authorList>
    </citation>
    <scope>NUCLEOTIDE SEQUENCE [LARGE SCALE GENOMIC DNA]</scope>
    <source>
        <strain evidence="9 10">JBTF-M29</strain>
    </source>
</reference>
<dbReference type="PROSITE" id="PS50110">
    <property type="entry name" value="RESPONSE_REGULATORY"/>
    <property type="match status" value="1"/>
</dbReference>
<keyword evidence="5" id="KW-0175">Coiled coil</keyword>